<dbReference type="SUPFAM" id="SSF53335">
    <property type="entry name" value="S-adenosyl-L-methionine-dependent methyltransferases"/>
    <property type="match status" value="1"/>
</dbReference>
<dbReference type="Gene3D" id="3.40.50.150">
    <property type="entry name" value="Vaccinia Virus protein VP39"/>
    <property type="match status" value="1"/>
</dbReference>
<gene>
    <name evidence="1" type="ORF">HY834_04405</name>
</gene>
<evidence type="ECO:0000313" key="2">
    <source>
        <dbReference type="Proteomes" id="UP000782610"/>
    </source>
</evidence>
<dbReference type="AlphaFoldDB" id="A0A933L1U2"/>
<comment type="caution">
    <text evidence="1">The sequence shown here is derived from an EMBL/GenBank/DDBJ whole genome shotgun (WGS) entry which is preliminary data.</text>
</comment>
<dbReference type="Proteomes" id="UP000782610">
    <property type="component" value="Unassembled WGS sequence"/>
</dbReference>
<dbReference type="CDD" id="cd02440">
    <property type="entry name" value="AdoMet_MTases"/>
    <property type="match status" value="1"/>
</dbReference>
<protein>
    <submittedName>
        <fullName evidence="1">Class I SAM-dependent methyltransferase</fullName>
    </submittedName>
</protein>
<keyword evidence="1" id="KW-0489">Methyltransferase</keyword>
<keyword evidence="1" id="KW-0808">Transferase</keyword>
<name>A0A933L1U2_9HYPH</name>
<dbReference type="Pfam" id="PF13578">
    <property type="entry name" value="Methyltransf_24"/>
    <property type="match status" value="1"/>
</dbReference>
<dbReference type="GO" id="GO:0008168">
    <property type="term" value="F:methyltransferase activity"/>
    <property type="evidence" value="ECO:0007669"/>
    <property type="project" value="UniProtKB-KW"/>
</dbReference>
<reference evidence="1" key="1">
    <citation type="submission" date="2020-07" db="EMBL/GenBank/DDBJ databases">
        <title>Huge and variable diversity of episymbiotic CPR bacteria and DPANN archaea in groundwater ecosystems.</title>
        <authorList>
            <person name="He C.Y."/>
            <person name="Keren R."/>
            <person name="Whittaker M."/>
            <person name="Farag I.F."/>
            <person name="Doudna J."/>
            <person name="Cate J.H.D."/>
            <person name="Banfield J.F."/>
        </authorList>
    </citation>
    <scope>NUCLEOTIDE SEQUENCE</scope>
    <source>
        <strain evidence="1">NC_groundwater_1586_Pr3_B-0.1um_66_15</strain>
    </source>
</reference>
<accession>A0A933L1U2</accession>
<organism evidence="1 2">
    <name type="scientific">Devosia nanyangense</name>
    <dbReference type="NCBI Taxonomy" id="1228055"/>
    <lineage>
        <taxon>Bacteria</taxon>
        <taxon>Pseudomonadati</taxon>
        <taxon>Pseudomonadota</taxon>
        <taxon>Alphaproteobacteria</taxon>
        <taxon>Hyphomicrobiales</taxon>
        <taxon>Devosiaceae</taxon>
        <taxon>Devosia</taxon>
    </lineage>
</organism>
<evidence type="ECO:0000313" key="1">
    <source>
        <dbReference type="EMBL" id="MBI4920966.1"/>
    </source>
</evidence>
<sequence length="218" mass="24653">MNWLFRRPSLMSLAKERASTRNASSKPDHYYEKYERYFEQLRGRTGAVAFEIGVFEGESTKILSRYLPDARVVGVDLKLRKIDLRGYPNVRLYQGDQTDAAFLQGLAAEHAPNGIDLVIDDASHIGDLSRRTFEVLFPRLKSGGLYVVEDWGTGYWPKWPSGHDFQPVQVEESRIRSHDYGMVGFVKSLIDNLSPGDTHLPAVAELHVFPGTAILRKA</sequence>
<dbReference type="InterPro" id="IPR029063">
    <property type="entry name" value="SAM-dependent_MTases_sf"/>
</dbReference>
<proteinExistence type="predicted"/>
<dbReference type="EMBL" id="JACRAF010000015">
    <property type="protein sequence ID" value="MBI4920966.1"/>
    <property type="molecule type" value="Genomic_DNA"/>
</dbReference>
<dbReference type="GO" id="GO:0032259">
    <property type="term" value="P:methylation"/>
    <property type="evidence" value="ECO:0007669"/>
    <property type="project" value="UniProtKB-KW"/>
</dbReference>